<accession>A0A9D9GXR7</accession>
<dbReference type="PANTHER" id="PTHR32182">
    <property type="entry name" value="DNA REPLICATION AND REPAIR PROTEIN RECF"/>
    <property type="match status" value="1"/>
</dbReference>
<protein>
    <submittedName>
        <fullName evidence="2">AAA family ATPase</fullName>
    </submittedName>
</protein>
<dbReference type="InterPro" id="IPR027417">
    <property type="entry name" value="P-loop_NTPase"/>
</dbReference>
<name>A0A9D9GXR7_9BACL</name>
<reference evidence="2" key="1">
    <citation type="submission" date="2020-10" db="EMBL/GenBank/DDBJ databases">
        <authorList>
            <person name="Gilroy R."/>
        </authorList>
    </citation>
    <scope>NUCLEOTIDE SEQUENCE</scope>
    <source>
        <strain evidence="2">11159</strain>
    </source>
</reference>
<dbReference type="Pfam" id="PF13558">
    <property type="entry name" value="SbcC_Walker_B"/>
    <property type="match status" value="1"/>
</dbReference>
<proteinExistence type="predicted"/>
<feature type="coiled-coil region" evidence="1">
    <location>
        <begin position="233"/>
        <end position="263"/>
    </location>
</feature>
<feature type="coiled-coil region" evidence="1">
    <location>
        <begin position="289"/>
        <end position="370"/>
    </location>
</feature>
<dbReference type="EMBL" id="JADIMY010000095">
    <property type="protein sequence ID" value="MBO8427853.1"/>
    <property type="molecule type" value="Genomic_DNA"/>
</dbReference>
<dbReference type="Pfam" id="PF13555">
    <property type="entry name" value="AAA_29"/>
    <property type="match status" value="1"/>
</dbReference>
<feature type="coiled-coil region" evidence="1">
    <location>
        <begin position="396"/>
        <end position="448"/>
    </location>
</feature>
<dbReference type="Gene3D" id="3.40.50.300">
    <property type="entry name" value="P-loop containing nucleotide triphosphate hydrolases"/>
    <property type="match status" value="2"/>
</dbReference>
<dbReference type="GO" id="GO:0000731">
    <property type="term" value="P:DNA synthesis involved in DNA repair"/>
    <property type="evidence" value="ECO:0007669"/>
    <property type="project" value="TreeGrafter"/>
</dbReference>
<sequence length="1096" mass="129357">MIYLTNIRLINWHLFSDVTLSLNNHSKINLIAGNNSAGKSTLNDALYYVLSGGDKDNFNVASSGQGDRAKNSDRSLYTYIRGKTQSEFLRKKDTDVISYIALEFFNELSRERFILCAYLESRKGEGEKDVTSKFFAINGGSVTNDSIFYKENKTLKEFNDIKSEYGYGSAFEEEKKDTRYERKRFVSEKLRFSNASERYYSILKKALSFNRIENINDFFKIYLLDDSKISDELKRIEEKFKTYDELNQRAQRIENQVDSLKLIVDCYNKYVEENNDLETNLYFENKLSFAGFLDEIDKLTVKLDSLKNEISRLNRDKNELDSDVKNAREELYKITSTEDYTSYNALNSEIKNLKNRLNDVTNELKEFNLKYEDVISLFKEKKYSFEFIKDLKERSVEELDTHFEKLRIKIKNEIDELTNNKIKEQSNLFSLKNKYSDTLNELKSYEANKFSLPKFINDLFEELSTKFKGKDFSLLVQNIHEVENNKFHQYMPLIEALLSNYKYDLFCEKEIYKDVLEVYKTYINRKDYIPLHIVRKELVKDENRFKEEENSLINALSIENNFIYNYVYQKLNGYIITNFDIKNLPIDNKKYINLNGDVFYNGNVYKNLALTNSVVNKPYLDIDRIKKYIEHLKHKLERLENEQNESNLLISSINKDIENLDSIDIIYLKNNTYIFDRFNNLSNSLKEKNKELTKLKEENLMIVDIDNIIKSIEEKIKNYEDKIKENDQLILNKLISQHDLENKIINLNSLKEETEVKIREFESGPLFKNNLEIPTKTKIEEKKKINQFNISMYTKEIQKLMINYAKEFNSDFECSIEGYDRYYEEYNTLKNNALVKAKDELSRNKEDAHQMFKDDFVGKVSRDINEAKTLIRRLNKRLSKDKCIFGKEKYQIKYNLTKDNEFNKFGDLVYKEEVLDKFASYDNEKEELLNELFNLIFSSSKNNDSTVLNKFSNYKNYLDFDIEITDIEKNTKSLMSDSLKERSGGETQTPFYIILGASFDSIEGDENKGSGVYNERASIVLFDEAFNNMDKSRCEPLMEFFKELDVEVFMIMHSDRVNSVFNEVDTCIGISRIGDKCSAYIMSKEEVNDAEQRVFK</sequence>
<organism evidence="2 3">
    <name type="scientific">Candidatus Onthovivens merdipullorum</name>
    <dbReference type="NCBI Taxonomy" id="2840889"/>
    <lineage>
        <taxon>Bacteria</taxon>
        <taxon>Bacillati</taxon>
        <taxon>Bacillota</taxon>
        <taxon>Bacilli</taxon>
        <taxon>Bacillales</taxon>
        <taxon>Candidatus Onthovivens</taxon>
    </lineage>
</organism>
<dbReference type="GO" id="GO:0006302">
    <property type="term" value="P:double-strand break repair"/>
    <property type="evidence" value="ECO:0007669"/>
    <property type="project" value="TreeGrafter"/>
</dbReference>
<gene>
    <name evidence="2" type="ORF">IAC58_04815</name>
</gene>
<evidence type="ECO:0000313" key="2">
    <source>
        <dbReference type="EMBL" id="MBO8427853.1"/>
    </source>
</evidence>
<dbReference type="Gene3D" id="1.10.287.1490">
    <property type="match status" value="1"/>
</dbReference>
<dbReference type="PANTHER" id="PTHR32182:SF22">
    <property type="entry name" value="ATP-DEPENDENT ENDONUCLEASE, OLD FAMILY-RELATED"/>
    <property type="match status" value="1"/>
</dbReference>
<evidence type="ECO:0000313" key="3">
    <source>
        <dbReference type="Proteomes" id="UP000823613"/>
    </source>
</evidence>
<evidence type="ECO:0000256" key="1">
    <source>
        <dbReference type="SAM" id="Coils"/>
    </source>
</evidence>
<feature type="coiled-coil region" evidence="1">
    <location>
        <begin position="622"/>
        <end position="757"/>
    </location>
</feature>
<keyword evidence="1" id="KW-0175">Coiled coil</keyword>
<comment type="caution">
    <text evidence="2">The sequence shown here is derived from an EMBL/GenBank/DDBJ whole genome shotgun (WGS) entry which is preliminary data.</text>
</comment>
<dbReference type="AlphaFoldDB" id="A0A9D9GXR7"/>
<dbReference type="Proteomes" id="UP000823613">
    <property type="component" value="Unassembled WGS sequence"/>
</dbReference>
<dbReference type="SUPFAM" id="SSF52540">
    <property type="entry name" value="P-loop containing nucleoside triphosphate hydrolases"/>
    <property type="match status" value="2"/>
</dbReference>
<reference evidence="2" key="2">
    <citation type="journal article" date="2021" name="PeerJ">
        <title>Extensive microbial diversity within the chicken gut microbiome revealed by metagenomics and culture.</title>
        <authorList>
            <person name="Gilroy R."/>
            <person name="Ravi A."/>
            <person name="Getino M."/>
            <person name="Pursley I."/>
            <person name="Horton D.L."/>
            <person name="Alikhan N.F."/>
            <person name="Baker D."/>
            <person name="Gharbi K."/>
            <person name="Hall N."/>
            <person name="Watson M."/>
            <person name="Adriaenssens E.M."/>
            <person name="Foster-Nyarko E."/>
            <person name="Jarju S."/>
            <person name="Secka A."/>
            <person name="Antonio M."/>
            <person name="Oren A."/>
            <person name="Chaudhuri R.R."/>
            <person name="La Ragione R."/>
            <person name="Hildebrand F."/>
            <person name="Pallen M.J."/>
        </authorList>
    </citation>
    <scope>NUCLEOTIDE SEQUENCE</scope>
    <source>
        <strain evidence="2">11159</strain>
    </source>
</reference>